<reference evidence="2" key="2">
    <citation type="submission" date="2025-09" db="UniProtKB">
        <authorList>
            <consortium name="Ensembl"/>
        </authorList>
    </citation>
    <scope>IDENTIFICATION</scope>
</reference>
<proteinExistence type="predicted"/>
<dbReference type="Pfam" id="PF02758">
    <property type="entry name" value="PYRIN"/>
    <property type="match status" value="1"/>
</dbReference>
<evidence type="ECO:0000313" key="3">
    <source>
        <dbReference type="Proteomes" id="UP000261520"/>
    </source>
</evidence>
<evidence type="ECO:0000259" key="1">
    <source>
        <dbReference type="PROSITE" id="PS50824"/>
    </source>
</evidence>
<dbReference type="Proteomes" id="UP000261520">
    <property type="component" value="Unplaced"/>
</dbReference>
<sequence length="81" mass="8989">TGILGVLDDLEKNNFNRFLFRLQNGSEEPRVRATEVEDKSREDIAKLLVSRCTGAGAVPRTITTLRHIGCNEEAQELGESC</sequence>
<dbReference type="Gene3D" id="1.10.533.10">
    <property type="entry name" value="Death Domain, Fas"/>
    <property type="match status" value="1"/>
</dbReference>
<dbReference type="SMART" id="SM01289">
    <property type="entry name" value="PYRIN"/>
    <property type="match status" value="1"/>
</dbReference>
<dbReference type="Ensembl" id="ENSPMGT00000006962.1">
    <property type="protein sequence ID" value="ENSPMGP00000006545.1"/>
    <property type="gene ID" value="ENSPMGG00000005494.1"/>
</dbReference>
<evidence type="ECO:0000313" key="2">
    <source>
        <dbReference type="Ensembl" id="ENSPMGP00000006545.1"/>
    </source>
</evidence>
<dbReference type="PROSITE" id="PS50824">
    <property type="entry name" value="DAPIN"/>
    <property type="match status" value="1"/>
</dbReference>
<feature type="domain" description="Pyrin" evidence="1">
    <location>
        <begin position="1"/>
        <end position="81"/>
    </location>
</feature>
<organism evidence="2 3">
    <name type="scientific">Periophthalmus magnuspinnatus</name>
    <dbReference type="NCBI Taxonomy" id="409849"/>
    <lineage>
        <taxon>Eukaryota</taxon>
        <taxon>Metazoa</taxon>
        <taxon>Chordata</taxon>
        <taxon>Craniata</taxon>
        <taxon>Vertebrata</taxon>
        <taxon>Euteleostomi</taxon>
        <taxon>Actinopterygii</taxon>
        <taxon>Neopterygii</taxon>
        <taxon>Teleostei</taxon>
        <taxon>Neoteleostei</taxon>
        <taxon>Acanthomorphata</taxon>
        <taxon>Gobiaria</taxon>
        <taxon>Gobiiformes</taxon>
        <taxon>Gobioidei</taxon>
        <taxon>Gobiidae</taxon>
        <taxon>Oxudercinae</taxon>
        <taxon>Periophthalmus</taxon>
    </lineage>
</organism>
<dbReference type="SUPFAM" id="SSF47986">
    <property type="entry name" value="DEATH domain"/>
    <property type="match status" value="1"/>
</dbReference>
<keyword evidence="3" id="KW-1185">Reference proteome</keyword>
<dbReference type="InterPro" id="IPR011029">
    <property type="entry name" value="DEATH-like_dom_sf"/>
</dbReference>
<protein>
    <recommendedName>
        <fullName evidence="1">Pyrin domain-containing protein</fullName>
    </recommendedName>
</protein>
<reference evidence="2" key="1">
    <citation type="submission" date="2025-08" db="UniProtKB">
        <authorList>
            <consortium name="Ensembl"/>
        </authorList>
    </citation>
    <scope>IDENTIFICATION</scope>
</reference>
<accession>A0A3B3ZPU2</accession>
<name>A0A3B3ZPU2_9GOBI</name>
<dbReference type="InterPro" id="IPR004020">
    <property type="entry name" value="DAPIN"/>
</dbReference>
<dbReference type="AlphaFoldDB" id="A0A3B3ZPU2"/>